<dbReference type="OrthoDB" id="9913815at2"/>
<dbReference type="AlphaFoldDB" id="A0A1V2GWR5"/>
<keyword evidence="2" id="KW-1185">Reference proteome</keyword>
<protein>
    <submittedName>
        <fullName evidence="1">Uncharacterized protein</fullName>
    </submittedName>
</protein>
<name>A0A1V2GWR5_9PROT</name>
<sequence>MSRRHVADAVAGTSAQLSELIMRSQQVGEGFRIPLLRAAADGSLALVITARGGIIPSRILNNTRPTAIVLADDTPAAIGPQAWPQAQRLLRWAKHVVLHATGGKPEHYALIAAAALAQGRALVIEMEARRHPAWLAEVGRHLPRLRVLSIMPPNGGSHPVAGLPAGEVLQ</sequence>
<dbReference type="RefSeq" id="WP_076959514.1">
    <property type="nucleotide sequence ID" value="NZ_MLCO01000255.1"/>
</dbReference>
<comment type="caution">
    <text evidence="1">The sequence shown here is derived from an EMBL/GenBank/DDBJ whole genome shotgun (WGS) entry which is preliminary data.</text>
</comment>
<evidence type="ECO:0000313" key="1">
    <source>
        <dbReference type="EMBL" id="ONG47971.1"/>
    </source>
</evidence>
<gene>
    <name evidence="1" type="ORF">BKE38_22395</name>
</gene>
<dbReference type="Proteomes" id="UP000188879">
    <property type="component" value="Unassembled WGS sequence"/>
</dbReference>
<accession>A0A1V2GWR5</accession>
<proteinExistence type="predicted"/>
<reference evidence="1 2" key="1">
    <citation type="submission" date="2016-10" db="EMBL/GenBank/DDBJ databases">
        <title>Draft Genome sequence of Roseomonas sp. strain M3.</title>
        <authorList>
            <person name="Subhash Y."/>
            <person name="Lee S."/>
        </authorList>
    </citation>
    <scope>NUCLEOTIDE SEQUENCE [LARGE SCALE GENOMIC DNA]</scope>
    <source>
        <strain evidence="1 2">M3</strain>
    </source>
</reference>
<evidence type="ECO:0000313" key="2">
    <source>
        <dbReference type="Proteomes" id="UP000188879"/>
    </source>
</evidence>
<dbReference type="EMBL" id="MLCO01000255">
    <property type="protein sequence ID" value="ONG47971.1"/>
    <property type="molecule type" value="Genomic_DNA"/>
</dbReference>
<organism evidence="1 2">
    <name type="scientific">Teichococcus deserti</name>
    <dbReference type="NCBI Taxonomy" id="1817963"/>
    <lineage>
        <taxon>Bacteria</taxon>
        <taxon>Pseudomonadati</taxon>
        <taxon>Pseudomonadota</taxon>
        <taxon>Alphaproteobacteria</taxon>
        <taxon>Acetobacterales</taxon>
        <taxon>Roseomonadaceae</taxon>
        <taxon>Roseomonas</taxon>
    </lineage>
</organism>